<name>A0ACC1NT53_9HYPO</name>
<protein>
    <submittedName>
        <fullName evidence="1">Uncharacterized protein</fullName>
    </submittedName>
</protein>
<evidence type="ECO:0000313" key="1">
    <source>
        <dbReference type="EMBL" id="KAJ2981771.1"/>
    </source>
</evidence>
<organism evidence="1 2">
    <name type="scientific">Zarea fungicola</name>
    <dbReference type="NCBI Taxonomy" id="93591"/>
    <lineage>
        <taxon>Eukaryota</taxon>
        <taxon>Fungi</taxon>
        <taxon>Dikarya</taxon>
        <taxon>Ascomycota</taxon>
        <taxon>Pezizomycotina</taxon>
        <taxon>Sordariomycetes</taxon>
        <taxon>Hypocreomycetidae</taxon>
        <taxon>Hypocreales</taxon>
        <taxon>Cordycipitaceae</taxon>
        <taxon>Zarea</taxon>
    </lineage>
</organism>
<accession>A0ACC1NT53</accession>
<dbReference type="Proteomes" id="UP001143910">
    <property type="component" value="Unassembled WGS sequence"/>
</dbReference>
<gene>
    <name evidence="1" type="ORF">NQ176_g1822</name>
</gene>
<comment type="caution">
    <text evidence="1">The sequence shown here is derived from an EMBL/GenBank/DDBJ whole genome shotgun (WGS) entry which is preliminary data.</text>
</comment>
<dbReference type="EMBL" id="JANJQO010000112">
    <property type="protein sequence ID" value="KAJ2981771.1"/>
    <property type="molecule type" value="Genomic_DNA"/>
</dbReference>
<proteinExistence type="predicted"/>
<keyword evidence="2" id="KW-1185">Reference proteome</keyword>
<reference evidence="1" key="1">
    <citation type="submission" date="2022-08" db="EMBL/GenBank/DDBJ databases">
        <title>Genome Sequence of Lecanicillium fungicola.</title>
        <authorList>
            <person name="Buettner E."/>
        </authorList>
    </citation>
    <scope>NUCLEOTIDE SEQUENCE</scope>
    <source>
        <strain evidence="1">Babe33</strain>
    </source>
</reference>
<sequence>MSVTACCATVQLDLLPTGVPHENAYFQEKILLRLQGCKSPVQPNLAELLPMPTVEAENPLIASPAIDLDVVTPDTVWGASKQDWAHGSFDPSWYFFMNGPQTATHLTRDPASIVNFTTYDNNVTKESSSISQFLESLSPKADQCSAMAHANGRLVEASDTATALTSPNRVLRKRYSTRAPLLANVVIGQLSSYPKMMIQGQSLPPFMYPPCRLDGELAAECLEKGKHHCLPKTLAICAGLVHMFYGGTAGCRDFVWQTIYAEEARMAREYEDYEIKELLEALQAVTIYMILQARDTDSINKNNVAALVATAMKLVGKLITSCEWIASVPRHLTDRRNWALIESVRRTVVVLYVFSLLVEGLIGPPDKNACQGLTTVPLPCMRGLWETQSNTDWRQQYDLQFRARDSGNLLTVDDLIVWQKTSEGNMEDTSSGSAVLDGVKDWCENFDELGMLLWTAIPFEINKHKLAD</sequence>
<evidence type="ECO:0000313" key="2">
    <source>
        <dbReference type="Proteomes" id="UP001143910"/>
    </source>
</evidence>